<dbReference type="GO" id="GO:0061512">
    <property type="term" value="P:protein localization to cilium"/>
    <property type="evidence" value="ECO:0007669"/>
    <property type="project" value="TreeGrafter"/>
</dbReference>
<sequence length="131" mass="15423">MSSESLEKLGLFFDELNRLRVWEPEAADRTNDLKDECKEFVKKITEFHKAAREFIGSVEELSKHVEREKIKALGSSNLLKSMAKQRETQQQQYQSLILEKSTELERLRVQHQSLLKIESEQLDVIDQIQLY</sequence>
<evidence type="ECO:0008006" key="6">
    <source>
        <dbReference type="Google" id="ProtNLM"/>
    </source>
</evidence>
<dbReference type="GO" id="GO:0060271">
    <property type="term" value="P:cilium assembly"/>
    <property type="evidence" value="ECO:0007669"/>
    <property type="project" value="TreeGrafter"/>
</dbReference>
<comment type="subcellular location">
    <subcellularLocation>
        <location evidence="1">Cell projection</location>
        <location evidence="1">Cilium</location>
    </subcellularLocation>
</comment>
<evidence type="ECO:0000256" key="3">
    <source>
        <dbReference type="ARBA" id="ARBA00023273"/>
    </source>
</evidence>
<dbReference type="GO" id="GO:0097546">
    <property type="term" value="C:ciliary base"/>
    <property type="evidence" value="ECO:0007669"/>
    <property type="project" value="TreeGrafter"/>
</dbReference>
<evidence type="ECO:0000313" key="4">
    <source>
        <dbReference type="EMBL" id="KAK6625990.1"/>
    </source>
</evidence>
<dbReference type="GO" id="GO:0005813">
    <property type="term" value="C:centrosome"/>
    <property type="evidence" value="ECO:0007669"/>
    <property type="project" value="TreeGrafter"/>
</dbReference>
<accession>A0AAN8S3H3</accession>
<gene>
    <name evidence="4" type="ORF">RUM43_006291</name>
</gene>
<evidence type="ECO:0000256" key="2">
    <source>
        <dbReference type="ARBA" id="ARBA00023054"/>
    </source>
</evidence>
<dbReference type="GO" id="GO:0036064">
    <property type="term" value="C:ciliary basal body"/>
    <property type="evidence" value="ECO:0007669"/>
    <property type="project" value="TreeGrafter"/>
</dbReference>
<evidence type="ECO:0000313" key="5">
    <source>
        <dbReference type="Proteomes" id="UP001372834"/>
    </source>
</evidence>
<proteinExistence type="predicted"/>
<dbReference type="GO" id="GO:0005737">
    <property type="term" value="C:cytoplasm"/>
    <property type="evidence" value="ECO:0007669"/>
    <property type="project" value="TreeGrafter"/>
</dbReference>
<dbReference type="PANTHER" id="PTHR31978">
    <property type="entry name" value="INTRAFLAGELLAR TRANSPORT PROTEIN 20 HOMOLOG"/>
    <property type="match status" value="1"/>
</dbReference>
<dbReference type="PANTHER" id="PTHR31978:SF1">
    <property type="entry name" value="INTRAFLAGELLAR TRANSPORT PROTEIN 20 HOMOLOG"/>
    <property type="match status" value="1"/>
</dbReference>
<organism evidence="4 5">
    <name type="scientific">Polyplax serrata</name>
    <name type="common">Common mouse louse</name>
    <dbReference type="NCBI Taxonomy" id="468196"/>
    <lineage>
        <taxon>Eukaryota</taxon>
        <taxon>Metazoa</taxon>
        <taxon>Ecdysozoa</taxon>
        <taxon>Arthropoda</taxon>
        <taxon>Hexapoda</taxon>
        <taxon>Insecta</taxon>
        <taxon>Pterygota</taxon>
        <taxon>Neoptera</taxon>
        <taxon>Paraneoptera</taxon>
        <taxon>Psocodea</taxon>
        <taxon>Troctomorpha</taxon>
        <taxon>Phthiraptera</taxon>
        <taxon>Anoplura</taxon>
        <taxon>Polyplacidae</taxon>
        <taxon>Polyplax</taxon>
    </lineage>
</organism>
<name>A0AAN8S3H3_POLSC</name>
<dbReference type="Proteomes" id="UP001372834">
    <property type="component" value="Unassembled WGS sequence"/>
</dbReference>
<dbReference type="EMBL" id="JAWJWE010000037">
    <property type="protein sequence ID" value="KAK6625990.1"/>
    <property type="molecule type" value="Genomic_DNA"/>
</dbReference>
<comment type="caution">
    <text evidence="4">The sequence shown here is derived from an EMBL/GenBank/DDBJ whole genome shotgun (WGS) entry which is preliminary data.</text>
</comment>
<reference evidence="4 5" key="1">
    <citation type="submission" date="2023-10" db="EMBL/GenBank/DDBJ databases">
        <title>Genomes of two closely related lineages of the louse Polyplax serrata with different host specificities.</title>
        <authorList>
            <person name="Martinu J."/>
            <person name="Tarabai H."/>
            <person name="Stefka J."/>
            <person name="Hypsa V."/>
        </authorList>
    </citation>
    <scope>NUCLEOTIDE SEQUENCE [LARGE SCALE GENOMIC DNA]</scope>
    <source>
        <strain evidence="4">HR10_N</strain>
    </source>
</reference>
<dbReference type="GO" id="GO:0097730">
    <property type="term" value="C:non-motile cilium"/>
    <property type="evidence" value="ECO:0007669"/>
    <property type="project" value="TreeGrafter"/>
</dbReference>
<dbReference type="InterPro" id="IPR028172">
    <property type="entry name" value="FT20"/>
</dbReference>
<dbReference type="Pfam" id="PF14931">
    <property type="entry name" value="IFT20"/>
    <property type="match status" value="1"/>
</dbReference>
<protein>
    <recommendedName>
        <fullName evidence="6">Intraflagellar transport protein 20</fullName>
    </recommendedName>
</protein>
<keyword evidence="3" id="KW-0966">Cell projection</keyword>
<dbReference type="AlphaFoldDB" id="A0AAN8S3H3"/>
<evidence type="ECO:0000256" key="1">
    <source>
        <dbReference type="ARBA" id="ARBA00004138"/>
    </source>
</evidence>
<keyword evidence="2" id="KW-0175">Coiled coil</keyword>
<dbReference type="GO" id="GO:0030990">
    <property type="term" value="C:intraciliary transport particle"/>
    <property type="evidence" value="ECO:0007669"/>
    <property type="project" value="TreeGrafter"/>
</dbReference>